<comment type="caution">
    <text evidence="1">The sequence shown here is derived from an EMBL/GenBank/DDBJ whole genome shotgun (WGS) entry which is preliminary data.</text>
</comment>
<proteinExistence type="predicted"/>
<sequence>CLCKLRRVVLWPESELMVGPPATFAGRFWRPRRRHDHGADYSQEVAPPRQQGI</sequence>
<gene>
    <name evidence="1" type="ORF">C6P46_003026</name>
</gene>
<organism evidence="1 2">
    <name type="scientific">Rhodotorula mucilaginosa</name>
    <name type="common">Yeast</name>
    <name type="synonym">Rhodotorula rubra</name>
    <dbReference type="NCBI Taxonomy" id="5537"/>
    <lineage>
        <taxon>Eukaryota</taxon>
        <taxon>Fungi</taxon>
        <taxon>Dikarya</taxon>
        <taxon>Basidiomycota</taxon>
        <taxon>Pucciniomycotina</taxon>
        <taxon>Microbotryomycetes</taxon>
        <taxon>Sporidiobolales</taxon>
        <taxon>Sporidiobolaceae</taxon>
        <taxon>Rhodotorula</taxon>
    </lineage>
</organism>
<feature type="non-terminal residue" evidence="1">
    <location>
        <position position="1"/>
    </location>
</feature>
<evidence type="ECO:0000313" key="2">
    <source>
        <dbReference type="Proteomes" id="UP000777482"/>
    </source>
</evidence>
<feature type="non-terminal residue" evidence="1">
    <location>
        <position position="53"/>
    </location>
</feature>
<reference evidence="1 2" key="1">
    <citation type="submission" date="2020-11" db="EMBL/GenBank/DDBJ databases">
        <title>Kefir isolates.</title>
        <authorList>
            <person name="Marcisauskas S."/>
            <person name="Kim Y."/>
            <person name="Blasche S."/>
        </authorList>
    </citation>
    <scope>NUCLEOTIDE SEQUENCE [LARGE SCALE GENOMIC DNA]</scope>
    <source>
        <strain evidence="1 2">KR</strain>
    </source>
</reference>
<evidence type="ECO:0000313" key="1">
    <source>
        <dbReference type="EMBL" id="KAG0662938.1"/>
    </source>
</evidence>
<dbReference type="AlphaFoldDB" id="A0A9P6W594"/>
<name>A0A9P6W594_RHOMI</name>
<dbReference type="EMBL" id="PUHQ01000023">
    <property type="protein sequence ID" value="KAG0662938.1"/>
    <property type="molecule type" value="Genomic_DNA"/>
</dbReference>
<keyword evidence="2" id="KW-1185">Reference proteome</keyword>
<accession>A0A9P6W594</accession>
<protein>
    <submittedName>
        <fullName evidence="1">Uncharacterized protein</fullName>
    </submittedName>
</protein>
<dbReference type="Proteomes" id="UP000777482">
    <property type="component" value="Unassembled WGS sequence"/>
</dbReference>